<organism evidence="2 3">
    <name type="scientific">Saccharopolyspora elongata</name>
    <dbReference type="NCBI Taxonomy" id="2530387"/>
    <lineage>
        <taxon>Bacteria</taxon>
        <taxon>Bacillati</taxon>
        <taxon>Actinomycetota</taxon>
        <taxon>Actinomycetes</taxon>
        <taxon>Pseudonocardiales</taxon>
        <taxon>Pseudonocardiaceae</taxon>
        <taxon>Saccharopolyspora</taxon>
    </lineage>
</organism>
<evidence type="ECO:0008006" key="4">
    <source>
        <dbReference type="Google" id="ProtNLM"/>
    </source>
</evidence>
<name>A0A4R4YA34_9PSEU</name>
<dbReference type="AlphaFoldDB" id="A0A4R4YA34"/>
<comment type="caution">
    <text evidence="2">The sequence shown here is derived from an EMBL/GenBank/DDBJ whole genome shotgun (WGS) entry which is preliminary data.</text>
</comment>
<accession>A0A4R4YA34</accession>
<evidence type="ECO:0000313" key="2">
    <source>
        <dbReference type="EMBL" id="TDD41273.1"/>
    </source>
</evidence>
<dbReference type="Proteomes" id="UP000294947">
    <property type="component" value="Unassembled WGS sequence"/>
</dbReference>
<keyword evidence="3" id="KW-1185">Reference proteome</keyword>
<feature type="compositionally biased region" description="Low complexity" evidence="1">
    <location>
        <begin position="61"/>
        <end position="73"/>
    </location>
</feature>
<evidence type="ECO:0000256" key="1">
    <source>
        <dbReference type="SAM" id="MobiDB-lite"/>
    </source>
</evidence>
<dbReference type="EMBL" id="SMKW01000060">
    <property type="protein sequence ID" value="TDD41273.1"/>
    <property type="molecule type" value="Genomic_DNA"/>
</dbReference>
<feature type="region of interest" description="Disordered" evidence="1">
    <location>
        <begin position="53"/>
        <end position="73"/>
    </location>
</feature>
<evidence type="ECO:0000313" key="3">
    <source>
        <dbReference type="Proteomes" id="UP000294947"/>
    </source>
</evidence>
<proteinExistence type="predicted"/>
<protein>
    <recommendedName>
        <fullName evidence="4">Transposase</fullName>
    </recommendedName>
</protein>
<reference evidence="2 3" key="1">
    <citation type="submission" date="2019-03" db="EMBL/GenBank/DDBJ databases">
        <title>Draft genome sequences of novel Actinobacteria.</title>
        <authorList>
            <person name="Sahin N."/>
            <person name="Ay H."/>
            <person name="Saygin H."/>
        </authorList>
    </citation>
    <scope>NUCLEOTIDE SEQUENCE [LARGE SCALE GENOMIC DNA]</scope>
    <source>
        <strain evidence="2 3">7K502</strain>
    </source>
</reference>
<gene>
    <name evidence="2" type="ORF">E1288_33205</name>
</gene>
<sequence>MPLSIVTALVRNLIKVPAVVLRNRMAKDAEVLALRHENAVLRRQIARVRCASCSGTGMRNTPTPSTPSSQPTT</sequence>